<evidence type="ECO:0000256" key="8">
    <source>
        <dbReference type="ARBA" id="ARBA00022801"/>
    </source>
</evidence>
<proteinExistence type="inferred from homology"/>
<keyword evidence="8" id="KW-0378">Hydrolase</keyword>
<comment type="similarity">
    <text evidence="3">Belongs to the Nth/MutY family.</text>
</comment>
<evidence type="ECO:0000256" key="11">
    <source>
        <dbReference type="ARBA" id="ARBA00023204"/>
    </source>
</evidence>
<evidence type="ECO:0000256" key="2">
    <source>
        <dbReference type="ARBA" id="ARBA00001966"/>
    </source>
</evidence>
<keyword evidence="11" id="KW-0234">DNA repair</keyword>
<evidence type="ECO:0000256" key="3">
    <source>
        <dbReference type="ARBA" id="ARBA00008343"/>
    </source>
</evidence>
<organism evidence="14 15">
    <name type="scientific">Collinsella intestinalis</name>
    <dbReference type="NCBI Taxonomy" id="147207"/>
    <lineage>
        <taxon>Bacteria</taxon>
        <taxon>Bacillati</taxon>
        <taxon>Actinomycetota</taxon>
        <taxon>Coriobacteriia</taxon>
        <taxon>Coriobacteriales</taxon>
        <taxon>Coriobacteriaceae</taxon>
        <taxon>Collinsella</taxon>
    </lineage>
</organism>
<comment type="caution">
    <text evidence="14">The sequence shown here is derived from an EMBL/GenBank/DDBJ whole genome shotgun (WGS) entry which is preliminary data.</text>
</comment>
<dbReference type="PANTHER" id="PTHR42944:SF1">
    <property type="entry name" value="ADENINE DNA GLYCOSYLASE"/>
    <property type="match status" value="1"/>
</dbReference>
<evidence type="ECO:0000256" key="6">
    <source>
        <dbReference type="ARBA" id="ARBA00022723"/>
    </source>
</evidence>
<dbReference type="SMART" id="SM00478">
    <property type="entry name" value="ENDO3c"/>
    <property type="match status" value="1"/>
</dbReference>
<dbReference type="InterPro" id="IPR044298">
    <property type="entry name" value="MIG/MutY"/>
</dbReference>
<evidence type="ECO:0000256" key="7">
    <source>
        <dbReference type="ARBA" id="ARBA00022763"/>
    </source>
</evidence>
<gene>
    <name evidence="14" type="ORF">DW787_05905</name>
</gene>
<dbReference type="Gene3D" id="1.10.340.30">
    <property type="entry name" value="Hypothetical protein, domain 2"/>
    <property type="match status" value="1"/>
</dbReference>
<evidence type="ECO:0000256" key="12">
    <source>
        <dbReference type="ARBA" id="ARBA00023295"/>
    </source>
</evidence>
<evidence type="ECO:0000313" key="14">
    <source>
        <dbReference type="EMBL" id="RHD55719.1"/>
    </source>
</evidence>
<dbReference type="InterPro" id="IPR004036">
    <property type="entry name" value="Endonuclease-III-like_CS2"/>
</dbReference>
<evidence type="ECO:0000256" key="10">
    <source>
        <dbReference type="ARBA" id="ARBA00023014"/>
    </source>
</evidence>
<comment type="cofactor">
    <cofactor evidence="2">
        <name>[4Fe-4S] cluster</name>
        <dbReference type="ChEBI" id="CHEBI:49883"/>
    </cofactor>
</comment>
<dbReference type="RefSeq" id="WP_118272043.1">
    <property type="nucleotide sequence ID" value="NZ_QSJI01000004.1"/>
</dbReference>
<keyword evidence="10" id="KW-0411">Iron-sulfur</keyword>
<dbReference type="CDD" id="cd00056">
    <property type="entry name" value="ENDO3c"/>
    <property type="match status" value="1"/>
</dbReference>
<dbReference type="GO" id="GO:0046872">
    <property type="term" value="F:metal ion binding"/>
    <property type="evidence" value="ECO:0007669"/>
    <property type="project" value="UniProtKB-KW"/>
</dbReference>
<dbReference type="GO" id="GO:0032357">
    <property type="term" value="F:oxidized purine DNA binding"/>
    <property type="evidence" value="ECO:0007669"/>
    <property type="project" value="TreeGrafter"/>
</dbReference>
<evidence type="ECO:0000256" key="4">
    <source>
        <dbReference type="ARBA" id="ARBA00012045"/>
    </source>
</evidence>
<dbReference type="EC" id="3.2.2.31" evidence="4"/>
<comment type="catalytic activity">
    <reaction evidence="1">
        <text>Hydrolyzes free adenine bases from 7,8-dihydro-8-oxoguanine:adenine mismatched double-stranded DNA, leaving an apurinic site.</text>
        <dbReference type="EC" id="3.2.2.31"/>
    </reaction>
</comment>
<dbReference type="InterPro" id="IPR011257">
    <property type="entry name" value="DNA_glycosylase"/>
</dbReference>
<protein>
    <recommendedName>
        <fullName evidence="5">Adenine DNA glycosylase</fullName>
        <ecNumber evidence="4">3.2.2.31</ecNumber>
    </recommendedName>
</protein>
<dbReference type="GO" id="GO:0035485">
    <property type="term" value="F:adenine/guanine mispair binding"/>
    <property type="evidence" value="ECO:0007669"/>
    <property type="project" value="TreeGrafter"/>
</dbReference>
<keyword evidence="6" id="KW-0479">Metal-binding</keyword>
<keyword evidence="9" id="KW-0408">Iron</keyword>
<dbReference type="EMBL" id="QSJI01000004">
    <property type="protein sequence ID" value="RHD55719.1"/>
    <property type="molecule type" value="Genomic_DNA"/>
</dbReference>
<dbReference type="GO" id="GO:0000701">
    <property type="term" value="F:purine-specific mismatch base pair DNA N-glycosylase activity"/>
    <property type="evidence" value="ECO:0007669"/>
    <property type="project" value="UniProtKB-EC"/>
</dbReference>
<dbReference type="PROSITE" id="PS01155">
    <property type="entry name" value="ENDONUCLEASE_III_2"/>
    <property type="match status" value="1"/>
</dbReference>
<feature type="domain" description="HhH-GPD" evidence="13">
    <location>
        <begin position="38"/>
        <end position="212"/>
    </location>
</feature>
<keyword evidence="7" id="KW-0227">DNA damage</keyword>
<keyword evidence="12" id="KW-0326">Glycosidase</keyword>
<dbReference type="SUPFAM" id="SSF48150">
    <property type="entry name" value="DNA-glycosylase"/>
    <property type="match status" value="1"/>
</dbReference>
<evidence type="ECO:0000256" key="9">
    <source>
        <dbReference type="ARBA" id="ARBA00023004"/>
    </source>
</evidence>
<reference evidence="14 15" key="1">
    <citation type="submission" date="2018-08" db="EMBL/GenBank/DDBJ databases">
        <title>A genome reference for cultivated species of the human gut microbiota.</title>
        <authorList>
            <person name="Zou Y."/>
            <person name="Xue W."/>
            <person name="Luo G."/>
        </authorList>
    </citation>
    <scope>NUCLEOTIDE SEQUENCE [LARGE SCALE GENOMIC DNA]</scope>
    <source>
        <strain evidence="14 15">AM30-5LB</strain>
    </source>
</reference>
<dbReference type="GO" id="GO:0034039">
    <property type="term" value="F:8-oxo-7,8-dihydroguanine DNA N-glycosylase activity"/>
    <property type="evidence" value="ECO:0007669"/>
    <property type="project" value="TreeGrafter"/>
</dbReference>
<dbReference type="Pfam" id="PF00633">
    <property type="entry name" value="HHH"/>
    <property type="match status" value="1"/>
</dbReference>
<evidence type="ECO:0000313" key="15">
    <source>
        <dbReference type="Proteomes" id="UP000286050"/>
    </source>
</evidence>
<evidence type="ECO:0000256" key="5">
    <source>
        <dbReference type="ARBA" id="ARBA00022023"/>
    </source>
</evidence>
<dbReference type="InterPro" id="IPR000445">
    <property type="entry name" value="HhH_motif"/>
</dbReference>
<dbReference type="PANTHER" id="PTHR42944">
    <property type="entry name" value="ADENINE DNA GLYCOSYLASE"/>
    <property type="match status" value="1"/>
</dbReference>
<dbReference type="InterPro" id="IPR003265">
    <property type="entry name" value="HhH-GPD_domain"/>
</dbReference>
<evidence type="ECO:0000256" key="1">
    <source>
        <dbReference type="ARBA" id="ARBA00000843"/>
    </source>
</evidence>
<sequence length="307" mass="34348">MDMNPFRTLVRTEGVRLYRDLPWRRTRDPYEIWLSEVMLQQTQVARVETRWVEWLDRFPSVFALAEAGTAEVLAAWQGMGYNRRALTLKAAAEQIAFDYDGVFPTEVKELVALPGIGPATAQGIRAFAFDLPGVYLETNVRTVVLHHLFPDVPSVPDKELVPIVEATCPAGLDSFETSIDVDGGSLGAYAVPQDEDDTPRSWYYAMLDYGAYLKKTVPNPSRRAKAYTRQSKFEGSRRQKRAEIVRMLLAAGELGEGMDAPSVHAALCASERDAGRAPVERELVESILSDLEREGFCCENEGVWRIA</sequence>
<dbReference type="InterPro" id="IPR023170">
    <property type="entry name" value="HhH_base_excis_C"/>
</dbReference>
<accession>A0A414FWD8</accession>
<dbReference type="Pfam" id="PF00730">
    <property type="entry name" value="HhH-GPD"/>
    <property type="match status" value="1"/>
</dbReference>
<dbReference type="GO" id="GO:0006284">
    <property type="term" value="P:base-excision repair"/>
    <property type="evidence" value="ECO:0007669"/>
    <property type="project" value="InterPro"/>
</dbReference>
<dbReference type="GO" id="GO:0006298">
    <property type="term" value="P:mismatch repair"/>
    <property type="evidence" value="ECO:0007669"/>
    <property type="project" value="TreeGrafter"/>
</dbReference>
<dbReference type="GO" id="GO:0051536">
    <property type="term" value="F:iron-sulfur cluster binding"/>
    <property type="evidence" value="ECO:0007669"/>
    <property type="project" value="UniProtKB-KW"/>
</dbReference>
<dbReference type="Gene3D" id="1.10.1670.10">
    <property type="entry name" value="Helix-hairpin-Helix base-excision DNA repair enzymes (C-terminal)"/>
    <property type="match status" value="1"/>
</dbReference>
<name>A0A414FWD8_9ACTN</name>
<dbReference type="AlphaFoldDB" id="A0A414FWD8"/>
<dbReference type="Proteomes" id="UP000286050">
    <property type="component" value="Unassembled WGS sequence"/>
</dbReference>
<evidence type="ECO:0000259" key="13">
    <source>
        <dbReference type="SMART" id="SM00478"/>
    </source>
</evidence>